<comment type="caution">
    <text evidence="3">The sequence shown here is derived from an EMBL/GenBank/DDBJ whole genome shotgun (WGS) entry which is preliminary data.</text>
</comment>
<keyword evidence="4" id="KW-1185">Reference proteome</keyword>
<evidence type="ECO:0000256" key="1">
    <source>
        <dbReference type="SAM" id="MobiDB-lite"/>
    </source>
</evidence>
<feature type="region of interest" description="Disordered" evidence="1">
    <location>
        <begin position="256"/>
        <end position="294"/>
    </location>
</feature>
<dbReference type="Pfam" id="PF20694">
    <property type="entry name" value="TRADD-like_N"/>
    <property type="match status" value="1"/>
</dbReference>
<dbReference type="Proteomes" id="UP001163046">
    <property type="component" value="Unassembled WGS sequence"/>
</dbReference>
<evidence type="ECO:0000259" key="2">
    <source>
        <dbReference type="Pfam" id="PF20694"/>
    </source>
</evidence>
<gene>
    <name evidence="3" type="ORF">OS493_034845</name>
</gene>
<evidence type="ECO:0000313" key="3">
    <source>
        <dbReference type="EMBL" id="KAJ7388921.1"/>
    </source>
</evidence>
<feature type="compositionally biased region" description="Polar residues" evidence="1">
    <location>
        <begin position="257"/>
        <end position="266"/>
    </location>
</feature>
<dbReference type="InterPro" id="IPR049341">
    <property type="entry name" value="TRADD-like_N"/>
</dbReference>
<name>A0A9W9ZW21_9CNID</name>
<reference evidence="3" key="1">
    <citation type="submission" date="2023-01" db="EMBL/GenBank/DDBJ databases">
        <title>Genome assembly of the deep-sea coral Lophelia pertusa.</title>
        <authorList>
            <person name="Herrera S."/>
            <person name="Cordes E."/>
        </authorList>
    </citation>
    <scope>NUCLEOTIDE SEQUENCE</scope>
    <source>
        <strain evidence="3">USNM1676648</strain>
        <tissue evidence="3">Polyp</tissue>
    </source>
</reference>
<dbReference type="OrthoDB" id="5985362at2759"/>
<evidence type="ECO:0000313" key="4">
    <source>
        <dbReference type="Proteomes" id="UP001163046"/>
    </source>
</evidence>
<dbReference type="EMBL" id="MU825446">
    <property type="protein sequence ID" value="KAJ7388921.1"/>
    <property type="molecule type" value="Genomic_DNA"/>
</dbReference>
<dbReference type="AlphaFoldDB" id="A0A9W9ZW21"/>
<organism evidence="3 4">
    <name type="scientific">Desmophyllum pertusum</name>
    <dbReference type="NCBI Taxonomy" id="174260"/>
    <lineage>
        <taxon>Eukaryota</taxon>
        <taxon>Metazoa</taxon>
        <taxon>Cnidaria</taxon>
        <taxon>Anthozoa</taxon>
        <taxon>Hexacorallia</taxon>
        <taxon>Scleractinia</taxon>
        <taxon>Caryophylliina</taxon>
        <taxon>Caryophylliidae</taxon>
        <taxon>Desmophyllum</taxon>
    </lineage>
</organism>
<feature type="domain" description="TRADD-like N-terminal" evidence="2">
    <location>
        <begin position="73"/>
        <end position="119"/>
    </location>
</feature>
<proteinExistence type="predicted"/>
<sequence>MVVTSQEPQAEILQRFSRDSAEASGSSVRNYDAHPSPQDVLSLAAFKYLHTINPTKPEDLNGFVYYLEKVRKLLIVDTKSGSLIITVECSSLEILDGLWDDYCTGYLNEMAQKFLVTEDLLKELGLTEAKLTTTILEEEYRACREYFVHGPAHSPPYMTSTRSARFGSELTTRQWPHEVTPKGGPNEVPPEEGLYGVITGAKRLYDVICIPERTPQTRKLGSDSAQLEDQQGICVITAGKQSEKGHLEEDYRAHSTRLVTGTSSARFGSELTPGQGPREVTPKGGPNEVPPEEGPYEVIPGEGPDEVTPQTGGPVQLRLWIDCQTTSEPGPRVGASEMVVSSHAPQAGGQGTAVVPIASVQPQAEATGGLGVASSGNYDLPSVQGVLSHIALELFKSMAPSNQEERNDYLQYLEDVRKVLIVDVKRGSLIITVECRSLEILEGLWEDCCTGHLNEMAQKLLVTEDILKEFGLTEVILTTTILEEEYGACRKHFLQYSGELNSLLHLSLKRWK</sequence>
<accession>A0A9W9ZW21</accession>
<protein>
    <recommendedName>
        <fullName evidence="2">TRADD-like N-terminal domain-containing protein</fullName>
    </recommendedName>
</protein>